<proteinExistence type="predicted"/>
<dbReference type="KEGG" id="dhe:111603321"/>
<dbReference type="Proteomes" id="UP000504633">
    <property type="component" value="Unplaced"/>
</dbReference>
<keyword evidence="2" id="KW-1185">Reference proteome</keyword>
<dbReference type="OrthoDB" id="408631at2759"/>
<feature type="region of interest" description="Disordered" evidence="1">
    <location>
        <begin position="36"/>
        <end position="67"/>
    </location>
</feature>
<evidence type="ECO:0000256" key="1">
    <source>
        <dbReference type="SAM" id="MobiDB-lite"/>
    </source>
</evidence>
<evidence type="ECO:0000313" key="3">
    <source>
        <dbReference type="RefSeq" id="XP_023176611.2"/>
    </source>
</evidence>
<feature type="compositionally biased region" description="Basic residues" evidence="1">
    <location>
        <begin position="44"/>
        <end position="57"/>
    </location>
</feature>
<protein>
    <submittedName>
        <fullName evidence="3">Uncharacterized protein LOC111603321</fullName>
    </submittedName>
</protein>
<evidence type="ECO:0000313" key="2">
    <source>
        <dbReference type="Proteomes" id="UP000504633"/>
    </source>
</evidence>
<dbReference type="GeneID" id="111603321"/>
<gene>
    <name evidence="3" type="primary">LOC111603321</name>
</gene>
<dbReference type="RefSeq" id="XP_023176611.2">
    <property type="nucleotide sequence ID" value="XM_023320843.2"/>
</dbReference>
<reference evidence="3" key="1">
    <citation type="submission" date="2025-08" db="UniProtKB">
        <authorList>
            <consortium name="RefSeq"/>
        </authorList>
    </citation>
    <scope>IDENTIFICATION</scope>
    <source>
        <strain evidence="3">15085-1641.00</strain>
        <tissue evidence="3">Whole body</tissue>
    </source>
</reference>
<sequence>MSIASSFMPEECSAVGTFTTIGSIESTCQVNANKSKRINGMSKSQKHKRNQTKKRTNISKTTTTTTTTTQTIAEETGCLMDVLHLRMLELIEDRISLQLQLEKQTAEARLMLAKCRMQQGRPHFAAVMRFSSSTPYRALYRLLEQSLEWWSCLKLLRHDVDQEMDFLRPINRIVGALVPYSLRLTNCEWERCVEKIMENANIQRELQSVIKSIERLNWALRRRGYI</sequence>
<dbReference type="AlphaFoldDB" id="A0A6J1M8P5"/>
<dbReference type="OMA" id="NCEWERC"/>
<name>A0A6J1M8P5_DROHY</name>
<accession>A0A6J1M8P5</accession>
<organism evidence="2 3">
    <name type="scientific">Drosophila hydei</name>
    <name type="common">Fruit fly</name>
    <dbReference type="NCBI Taxonomy" id="7224"/>
    <lineage>
        <taxon>Eukaryota</taxon>
        <taxon>Metazoa</taxon>
        <taxon>Ecdysozoa</taxon>
        <taxon>Arthropoda</taxon>
        <taxon>Hexapoda</taxon>
        <taxon>Insecta</taxon>
        <taxon>Pterygota</taxon>
        <taxon>Neoptera</taxon>
        <taxon>Endopterygota</taxon>
        <taxon>Diptera</taxon>
        <taxon>Brachycera</taxon>
        <taxon>Muscomorpha</taxon>
        <taxon>Ephydroidea</taxon>
        <taxon>Drosophilidae</taxon>
        <taxon>Drosophila</taxon>
    </lineage>
</organism>